<protein>
    <submittedName>
        <fullName evidence="2">Uncharacterized protein</fullName>
    </submittedName>
</protein>
<organism evidence="2 3">
    <name type="scientific">Deinococcus aerius</name>
    <dbReference type="NCBI Taxonomy" id="200253"/>
    <lineage>
        <taxon>Bacteria</taxon>
        <taxon>Thermotogati</taxon>
        <taxon>Deinococcota</taxon>
        <taxon>Deinococci</taxon>
        <taxon>Deinococcales</taxon>
        <taxon>Deinococcaceae</taxon>
        <taxon>Deinococcus</taxon>
    </lineage>
</organism>
<dbReference type="Proteomes" id="UP000236569">
    <property type="component" value="Unassembled WGS sequence"/>
</dbReference>
<evidence type="ECO:0000313" key="2">
    <source>
        <dbReference type="EMBL" id="GBF07864.1"/>
    </source>
</evidence>
<feature type="signal peptide" evidence="1">
    <location>
        <begin position="1"/>
        <end position="17"/>
    </location>
</feature>
<sequence>MKLSLLAVLALVNIASAGGLEASSGSKIFQANAFCQKYGCLPVASWQRFGRKYEVYRLSRDSKVELSIYRDSSGGVVGATYSTWTVDDWSADYGRAAEFLSTVFAGADINRGLLSQVDKSRVQAGANVGWRGQTLVLFRELVRVPSFNQLLRVNVSAGLFKSGQP</sequence>
<feature type="chain" id="PRO_5014331729" evidence="1">
    <location>
        <begin position="18"/>
        <end position="165"/>
    </location>
</feature>
<keyword evidence="3" id="KW-1185">Reference proteome</keyword>
<comment type="caution">
    <text evidence="2">The sequence shown here is derived from an EMBL/GenBank/DDBJ whole genome shotgun (WGS) entry which is preliminary data.</text>
</comment>
<proteinExistence type="predicted"/>
<evidence type="ECO:0000313" key="3">
    <source>
        <dbReference type="Proteomes" id="UP000236569"/>
    </source>
</evidence>
<evidence type="ECO:0000256" key="1">
    <source>
        <dbReference type="SAM" id="SignalP"/>
    </source>
</evidence>
<dbReference type="AlphaFoldDB" id="A0A2I9D020"/>
<reference evidence="3" key="1">
    <citation type="submission" date="2018-01" db="EMBL/GenBank/DDBJ databases">
        <title>Draft Genome Sequence of the Radioresistant Bacterium Deinococcus aerius TR0125, Isolated from the Higher Atmosphere above Japan.</title>
        <authorList>
            <person name="Satoh K."/>
            <person name="Arai H."/>
            <person name="Sanzen T."/>
            <person name="Kawaguchi Y."/>
            <person name="Hayashi H."/>
            <person name="Yokobori S."/>
            <person name="Yamagishi A."/>
            <person name="Oono Y."/>
            <person name="Narumi I."/>
        </authorList>
    </citation>
    <scope>NUCLEOTIDE SEQUENCE [LARGE SCALE GENOMIC DNA]</scope>
    <source>
        <strain evidence="3">TR0125</strain>
    </source>
</reference>
<keyword evidence="1" id="KW-0732">Signal</keyword>
<dbReference type="EMBL" id="BFAG01000018">
    <property type="protein sequence ID" value="GBF07864.1"/>
    <property type="molecule type" value="Genomic_DNA"/>
</dbReference>
<accession>A0A2I9D020</accession>
<name>A0A2I9D020_9DEIO</name>
<gene>
    <name evidence="2" type="ORF">DAERI_180055</name>
</gene>